<protein>
    <submittedName>
        <fullName evidence="1">Uncharacterized protein</fullName>
    </submittedName>
</protein>
<dbReference type="OrthoDB" id="6141814at2759"/>
<dbReference type="AlphaFoldDB" id="A0A8B6HH76"/>
<evidence type="ECO:0000313" key="1">
    <source>
        <dbReference type="EMBL" id="VDI79053.1"/>
    </source>
</evidence>
<gene>
    <name evidence="1" type="ORF">MGAL_10B041160</name>
</gene>
<evidence type="ECO:0000313" key="2">
    <source>
        <dbReference type="Proteomes" id="UP000596742"/>
    </source>
</evidence>
<dbReference type="Proteomes" id="UP000596742">
    <property type="component" value="Unassembled WGS sequence"/>
</dbReference>
<keyword evidence="2" id="KW-1185">Reference proteome</keyword>
<reference evidence="1" key="1">
    <citation type="submission" date="2018-11" db="EMBL/GenBank/DDBJ databases">
        <authorList>
            <person name="Alioto T."/>
            <person name="Alioto T."/>
        </authorList>
    </citation>
    <scope>NUCLEOTIDE SEQUENCE</scope>
</reference>
<proteinExistence type="predicted"/>
<accession>A0A8B6HH76</accession>
<dbReference type="PANTHER" id="PTHR33845:SF1">
    <property type="entry name" value="C2H2-TYPE DOMAIN-CONTAINING PROTEIN"/>
    <property type="match status" value="1"/>
</dbReference>
<comment type="caution">
    <text evidence="1">The sequence shown here is derived from an EMBL/GenBank/DDBJ whole genome shotgun (WGS) entry which is preliminary data.</text>
</comment>
<sequence length="127" mass="14550">MENWKSHIIRTVNQDLARTDMFDSMSECQAVMVIDCAMTFLPCSHRQNSQIGMKIKRYDYSEAQSEKPYCDAKIANLRQKIRMYVANGNNVTTADEMKQAIDKGLGVVRYQYLLGSTAAKTVRRSQK</sequence>
<name>A0A8B6HH76_MYTGA</name>
<dbReference type="EMBL" id="UYJE01010033">
    <property type="protein sequence ID" value="VDI79053.1"/>
    <property type="molecule type" value="Genomic_DNA"/>
</dbReference>
<organism evidence="1 2">
    <name type="scientific">Mytilus galloprovincialis</name>
    <name type="common">Mediterranean mussel</name>
    <dbReference type="NCBI Taxonomy" id="29158"/>
    <lineage>
        <taxon>Eukaryota</taxon>
        <taxon>Metazoa</taxon>
        <taxon>Spiralia</taxon>
        <taxon>Lophotrochozoa</taxon>
        <taxon>Mollusca</taxon>
        <taxon>Bivalvia</taxon>
        <taxon>Autobranchia</taxon>
        <taxon>Pteriomorphia</taxon>
        <taxon>Mytilida</taxon>
        <taxon>Mytiloidea</taxon>
        <taxon>Mytilidae</taxon>
        <taxon>Mytilinae</taxon>
        <taxon>Mytilus</taxon>
    </lineage>
</organism>
<dbReference type="PANTHER" id="PTHR33845">
    <property type="entry name" value="C2H2-TYPE DOMAIN-CONTAINING PROTEIN"/>
    <property type="match status" value="1"/>
</dbReference>